<reference evidence="1 2" key="1">
    <citation type="journal article" date="2020" name="Int. J. Syst. Evol. Microbiol.">
        <title>Novel acetic acid bacteria from cider fermentations: Acetobacter conturbans sp. nov. and Acetobacter fallax sp. nov.</title>
        <authorList>
            <person name="Sombolestani A.S."/>
            <person name="Cleenwerck I."/>
            <person name="Cnockaert M."/>
            <person name="Borremans W."/>
            <person name="Wieme A.D."/>
            <person name="De Vuyst L."/>
            <person name="Vandamme P."/>
        </authorList>
    </citation>
    <scope>NUCLEOTIDE SEQUENCE [LARGE SCALE GENOMIC DNA]</scope>
    <source>
        <strain evidence="1 2">LMG 30640</strain>
    </source>
</reference>
<dbReference type="Proteomes" id="UP000635278">
    <property type="component" value="Unassembled WGS sequence"/>
</dbReference>
<evidence type="ECO:0000313" key="2">
    <source>
        <dbReference type="Proteomes" id="UP000635278"/>
    </source>
</evidence>
<sequence length="88" mass="10781">MENEKEDGIDPDLVFGRVMREHEGEARSYAARQIERAHLYKRPKEAWMWFKVYELIRASEEVRFRRYRRRSKVKRTGTYAGVERMTRN</sequence>
<proteinExistence type="predicted"/>
<protein>
    <submittedName>
        <fullName evidence="1">Uncharacterized protein</fullName>
    </submittedName>
</protein>
<gene>
    <name evidence="1" type="ORF">GOB93_20525</name>
</gene>
<comment type="caution">
    <text evidence="1">The sequence shown here is derived from an EMBL/GenBank/DDBJ whole genome shotgun (WGS) entry which is preliminary data.</text>
</comment>
<organism evidence="1 2">
    <name type="scientific">Acetobacter musti</name>
    <dbReference type="NCBI Taxonomy" id="864732"/>
    <lineage>
        <taxon>Bacteria</taxon>
        <taxon>Pseudomonadati</taxon>
        <taxon>Pseudomonadota</taxon>
        <taxon>Alphaproteobacteria</taxon>
        <taxon>Acetobacterales</taxon>
        <taxon>Acetobacteraceae</taxon>
        <taxon>Acetobacter</taxon>
    </lineage>
</organism>
<dbReference type="EMBL" id="WOTB01000080">
    <property type="protein sequence ID" value="NHN86942.1"/>
    <property type="molecule type" value="Genomic_DNA"/>
</dbReference>
<dbReference type="RefSeq" id="WP_173585234.1">
    <property type="nucleotide sequence ID" value="NZ_WOTB01000080.1"/>
</dbReference>
<accession>A0ABX0JUB4</accession>
<evidence type="ECO:0000313" key="1">
    <source>
        <dbReference type="EMBL" id="NHN86942.1"/>
    </source>
</evidence>
<keyword evidence="2" id="KW-1185">Reference proteome</keyword>
<name>A0ABX0JUB4_9PROT</name>